<keyword evidence="5 7" id="KW-0472">Membrane</keyword>
<accession>A0A9P6B2U8</accession>
<feature type="region of interest" description="Disordered" evidence="6">
    <location>
        <begin position="1"/>
        <end position="31"/>
    </location>
</feature>
<keyword evidence="9" id="KW-1185">Reference proteome</keyword>
<feature type="compositionally biased region" description="Basic and acidic residues" evidence="6">
    <location>
        <begin position="605"/>
        <end position="621"/>
    </location>
</feature>
<evidence type="ECO:0000256" key="4">
    <source>
        <dbReference type="ARBA" id="ARBA00022989"/>
    </source>
</evidence>
<organism evidence="8 9">
    <name type="scientific">Hydnum rufescens UP504</name>
    <dbReference type="NCBI Taxonomy" id="1448309"/>
    <lineage>
        <taxon>Eukaryota</taxon>
        <taxon>Fungi</taxon>
        <taxon>Dikarya</taxon>
        <taxon>Basidiomycota</taxon>
        <taxon>Agaricomycotina</taxon>
        <taxon>Agaricomycetes</taxon>
        <taxon>Cantharellales</taxon>
        <taxon>Hydnaceae</taxon>
        <taxon>Hydnum</taxon>
    </lineage>
</organism>
<dbReference type="InterPro" id="IPR008010">
    <property type="entry name" value="Tatp1"/>
</dbReference>
<sequence>MSSIDVSHSGRHRRRHSTSSADPTSLSVTTSRSATVEGYAFPTFDGLQYNPGEPEQNSPLVLQEGHEVEYGSSNRHPIRSLLRRRHSGGSPGSTLRLTPGTPPFYEDIKTTYASLPSSPASRTHFSLTPTPLAKDAEYSASAPPFSLWEYLREEMLATDFDSHQELKWERVSNFLGIPVAIEKTISFGCILCLDSFLHTFTILPIRFMLAMYRTIICLSSGSNYSLPPSQKADILRGCIIITSSVILLPLVDISKIYHSIRGQDTIKLYVIFNALEVADRLLTSIGQDVLDCMFSRTTLVLLSRHVRPTAQTLEPILFFCLSTLYTTIHSMMLIYQLTSLNVAINAYDNSLLTLLLSNQFVEIKGSVFKKFEKDNLFQITCADIVERFQLTLMLFAIALRNLIELSSSEGDFSTNHALLPVAFRLIPSSNLIWNTFFPVVTVLASELAVDWLKHAFITKFNHIRPSVYQRYVDVLCRDLAVSQGSWVNRKGMVRKHSYVDQSPVVARRLGFPSLPTAILGIVIGWQSFSLVIANYSSQPSVFAPGTRGLSNAPIGILQNGAIMWISRFGPWIALCIISWLCLVTIKLIIGINLLNYATRRMEGMERRAREDDAVNNHERPPIGEGEQEQAYNRELQSMLSQSRDDATLVPEIGERSRVALKEGSGQSNGQRKNVKLEDLTRFTMVKRIW</sequence>
<feature type="transmembrane region" description="Helical" evidence="7">
    <location>
        <begin position="571"/>
        <end position="597"/>
    </location>
</feature>
<gene>
    <name evidence="8" type="ORF">BS47DRAFT_1327126</name>
</gene>
<protein>
    <recommendedName>
        <fullName evidence="10">DUF747-domain-containing protein</fullName>
    </recommendedName>
</protein>
<comment type="caution">
    <text evidence="8">The sequence shown here is derived from an EMBL/GenBank/DDBJ whole genome shotgun (WGS) entry which is preliminary data.</text>
</comment>
<evidence type="ECO:0000256" key="6">
    <source>
        <dbReference type="SAM" id="MobiDB-lite"/>
    </source>
</evidence>
<dbReference type="EMBL" id="MU128937">
    <property type="protein sequence ID" value="KAF9516628.1"/>
    <property type="molecule type" value="Genomic_DNA"/>
</dbReference>
<evidence type="ECO:0000256" key="1">
    <source>
        <dbReference type="ARBA" id="ARBA00004141"/>
    </source>
</evidence>
<evidence type="ECO:0008006" key="10">
    <source>
        <dbReference type="Google" id="ProtNLM"/>
    </source>
</evidence>
<comment type="subcellular location">
    <subcellularLocation>
        <location evidence="1">Membrane</location>
        <topology evidence="1">Multi-pass membrane protein</topology>
    </subcellularLocation>
</comment>
<evidence type="ECO:0000256" key="5">
    <source>
        <dbReference type="ARBA" id="ARBA00023136"/>
    </source>
</evidence>
<dbReference type="Proteomes" id="UP000886523">
    <property type="component" value="Unassembled WGS sequence"/>
</dbReference>
<reference evidence="8" key="1">
    <citation type="journal article" date="2020" name="Nat. Commun.">
        <title>Large-scale genome sequencing of mycorrhizal fungi provides insights into the early evolution of symbiotic traits.</title>
        <authorList>
            <person name="Miyauchi S."/>
            <person name="Kiss E."/>
            <person name="Kuo A."/>
            <person name="Drula E."/>
            <person name="Kohler A."/>
            <person name="Sanchez-Garcia M."/>
            <person name="Morin E."/>
            <person name="Andreopoulos B."/>
            <person name="Barry K.W."/>
            <person name="Bonito G."/>
            <person name="Buee M."/>
            <person name="Carver A."/>
            <person name="Chen C."/>
            <person name="Cichocki N."/>
            <person name="Clum A."/>
            <person name="Culley D."/>
            <person name="Crous P.W."/>
            <person name="Fauchery L."/>
            <person name="Girlanda M."/>
            <person name="Hayes R.D."/>
            <person name="Keri Z."/>
            <person name="LaButti K."/>
            <person name="Lipzen A."/>
            <person name="Lombard V."/>
            <person name="Magnuson J."/>
            <person name="Maillard F."/>
            <person name="Murat C."/>
            <person name="Nolan M."/>
            <person name="Ohm R.A."/>
            <person name="Pangilinan J."/>
            <person name="Pereira M.F."/>
            <person name="Perotto S."/>
            <person name="Peter M."/>
            <person name="Pfister S."/>
            <person name="Riley R."/>
            <person name="Sitrit Y."/>
            <person name="Stielow J.B."/>
            <person name="Szollosi G."/>
            <person name="Zifcakova L."/>
            <person name="Stursova M."/>
            <person name="Spatafora J.W."/>
            <person name="Tedersoo L."/>
            <person name="Vaario L.M."/>
            <person name="Yamada A."/>
            <person name="Yan M."/>
            <person name="Wang P."/>
            <person name="Xu J."/>
            <person name="Bruns T."/>
            <person name="Baldrian P."/>
            <person name="Vilgalys R."/>
            <person name="Dunand C."/>
            <person name="Henrissat B."/>
            <person name="Grigoriev I.V."/>
            <person name="Hibbett D."/>
            <person name="Nagy L.G."/>
            <person name="Martin F.M."/>
        </authorList>
    </citation>
    <scope>NUCLEOTIDE SEQUENCE</scope>
    <source>
        <strain evidence="8">UP504</strain>
    </source>
</reference>
<dbReference type="Pfam" id="PF05346">
    <property type="entry name" value="DUF747"/>
    <property type="match status" value="1"/>
</dbReference>
<evidence type="ECO:0000313" key="8">
    <source>
        <dbReference type="EMBL" id="KAF9516628.1"/>
    </source>
</evidence>
<name>A0A9P6B2U8_9AGAM</name>
<dbReference type="GO" id="GO:0005789">
    <property type="term" value="C:endoplasmic reticulum membrane"/>
    <property type="evidence" value="ECO:0007669"/>
    <property type="project" value="TreeGrafter"/>
</dbReference>
<dbReference type="PANTHER" id="PTHR13317">
    <property type="entry name" value="TRANSMEMBRANE ANTERIOR POSTERIOR TRANSFORMATION PROTEIN 1 HOMOLOG"/>
    <property type="match status" value="1"/>
</dbReference>
<dbReference type="AlphaFoldDB" id="A0A9P6B2U8"/>
<feature type="compositionally biased region" description="Polar residues" evidence="6">
    <location>
        <begin position="21"/>
        <end position="31"/>
    </location>
</feature>
<dbReference type="PANTHER" id="PTHR13317:SF4">
    <property type="entry name" value="TRANSMEMBRANE ANTERIOR POSTERIOR TRANSFORMATION PROTEIN 1 HOMOLOG"/>
    <property type="match status" value="1"/>
</dbReference>
<keyword evidence="3 7" id="KW-0812">Transmembrane</keyword>
<evidence type="ECO:0000256" key="7">
    <source>
        <dbReference type="SAM" id="Phobius"/>
    </source>
</evidence>
<keyword evidence="4 7" id="KW-1133">Transmembrane helix</keyword>
<evidence type="ECO:0000313" key="9">
    <source>
        <dbReference type="Proteomes" id="UP000886523"/>
    </source>
</evidence>
<proteinExistence type="inferred from homology"/>
<evidence type="ECO:0000256" key="3">
    <source>
        <dbReference type="ARBA" id="ARBA00022692"/>
    </source>
</evidence>
<feature type="region of interest" description="Disordered" evidence="6">
    <location>
        <begin position="605"/>
        <end position="628"/>
    </location>
</feature>
<dbReference type="OrthoDB" id="29023at2759"/>
<comment type="similarity">
    <text evidence="2">Belongs to the TAPT1 family.</text>
</comment>
<evidence type="ECO:0000256" key="2">
    <source>
        <dbReference type="ARBA" id="ARBA00008803"/>
    </source>
</evidence>